<dbReference type="EMBL" id="MU970193">
    <property type="protein sequence ID" value="KAK9319378.1"/>
    <property type="molecule type" value="Genomic_DNA"/>
</dbReference>
<protein>
    <submittedName>
        <fullName evidence="1">Uncharacterized protein</fullName>
    </submittedName>
</protein>
<reference evidence="2" key="1">
    <citation type="journal article" date="2024" name="Front. Bioeng. Biotechnol.">
        <title>Genome-scale model development and genomic sequencing of the oleaginous clade Lipomyces.</title>
        <authorList>
            <person name="Czajka J.J."/>
            <person name="Han Y."/>
            <person name="Kim J."/>
            <person name="Mondo S.J."/>
            <person name="Hofstad B.A."/>
            <person name="Robles A."/>
            <person name="Haridas S."/>
            <person name="Riley R."/>
            <person name="LaButti K."/>
            <person name="Pangilinan J."/>
            <person name="Andreopoulos W."/>
            <person name="Lipzen A."/>
            <person name="Yan J."/>
            <person name="Wang M."/>
            <person name="Ng V."/>
            <person name="Grigoriev I.V."/>
            <person name="Spatafora J.W."/>
            <person name="Magnuson J.K."/>
            <person name="Baker S.E."/>
            <person name="Pomraning K.R."/>
        </authorList>
    </citation>
    <scope>NUCLEOTIDE SEQUENCE [LARGE SCALE GENOMIC DNA]</scope>
    <source>
        <strain evidence="2">CBS 10300</strain>
    </source>
</reference>
<sequence length="76" mass="8604">MDALHAMLFYEGLELRESISDESEAWEHNPRVIGLYSPFLRKMTENYCRSYPKILNPDISVFSDPSSSPCSAATST</sequence>
<dbReference type="Proteomes" id="UP001489719">
    <property type="component" value="Unassembled WGS sequence"/>
</dbReference>
<gene>
    <name evidence="1" type="ORF">V1517DRAFT_332784</name>
</gene>
<evidence type="ECO:0000313" key="1">
    <source>
        <dbReference type="EMBL" id="KAK9319378.1"/>
    </source>
</evidence>
<accession>A0ACC3TDV1</accession>
<comment type="caution">
    <text evidence="1">The sequence shown here is derived from an EMBL/GenBank/DDBJ whole genome shotgun (WGS) entry which is preliminary data.</text>
</comment>
<name>A0ACC3TDV1_9ASCO</name>
<keyword evidence="2" id="KW-1185">Reference proteome</keyword>
<proteinExistence type="predicted"/>
<evidence type="ECO:0000313" key="2">
    <source>
        <dbReference type="Proteomes" id="UP001489719"/>
    </source>
</evidence>
<organism evidence="1 2">
    <name type="scientific">Lipomyces orientalis</name>
    <dbReference type="NCBI Taxonomy" id="1233043"/>
    <lineage>
        <taxon>Eukaryota</taxon>
        <taxon>Fungi</taxon>
        <taxon>Dikarya</taxon>
        <taxon>Ascomycota</taxon>
        <taxon>Saccharomycotina</taxon>
        <taxon>Lipomycetes</taxon>
        <taxon>Lipomycetales</taxon>
        <taxon>Lipomycetaceae</taxon>
        <taxon>Lipomyces</taxon>
    </lineage>
</organism>